<comment type="subcellular location">
    <subcellularLocation>
        <location evidence="1">Membrane</location>
        <topology evidence="1">Multi-pass membrane protein</topology>
    </subcellularLocation>
</comment>
<keyword evidence="2" id="KW-0813">Transport</keyword>
<evidence type="ECO:0000256" key="1">
    <source>
        <dbReference type="ARBA" id="ARBA00004141"/>
    </source>
</evidence>
<gene>
    <name evidence="9" type="ORF">Q8F55_000931</name>
</gene>
<dbReference type="PANTHER" id="PTHR33281:SF21">
    <property type="entry name" value="MEMBRANE PROTEIN"/>
    <property type="match status" value="1"/>
</dbReference>
<proteinExistence type="predicted"/>
<keyword evidence="3 8" id="KW-0812">Transmembrane</keyword>
<evidence type="ECO:0000256" key="6">
    <source>
        <dbReference type="ARBA" id="ARBA00023136"/>
    </source>
</evidence>
<feature type="transmembrane region" description="Helical" evidence="8">
    <location>
        <begin position="68"/>
        <end position="90"/>
    </location>
</feature>
<evidence type="ECO:0000256" key="2">
    <source>
        <dbReference type="ARBA" id="ARBA00022448"/>
    </source>
</evidence>
<feature type="transmembrane region" description="Helical" evidence="8">
    <location>
        <begin position="96"/>
        <end position="114"/>
    </location>
</feature>
<sequence>MDDDTTPVRPKAKHTAKAWAPATPALAANKRTLASLLRMQTVEDSKPRLSKISWLDDVLVYRPSIIPIVLRPVLFITLFAAGVALASLVYGQEVALTNNVVPLLSVVVGLLLVFRNSTAYERYAEGRKDFTMLMSNARNLARVIWINVVPPPASDGVPMDRDALTERKRELIRLVVGFVFATKHYLRAEGGVHHADLQALLPKSLLESAQSVSPPPEEAVDAVDILDAPTVMSPRSYSTSAVSIGDEEENIGSGSSSPRKRAVSKSYPTSPSNKPETMASWIGGEKKPKPARRPTAVRVRPVIEVEVKATATLLTSSRSTTTLNERTPLIKSGVRPDIRRTNDDVDRQSVAGLGRLVEVGLPLIIAHEISRGLFRFRRQGCLEEIGPAGFNGMQAFVQSMTNQLGSMERIVQTPLPYVFCVHLKQCVTLYLLCLPFVLVENLGWKMVFIVACTAFTLCGVEGIAAQIEQPFGTDPSDLNLDLFCTELLCECEAIIERLPQGDEDEEIVFTRSLSQRRIDDEDGE</sequence>
<evidence type="ECO:0000256" key="3">
    <source>
        <dbReference type="ARBA" id="ARBA00022692"/>
    </source>
</evidence>
<evidence type="ECO:0000256" key="5">
    <source>
        <dbReference type="ARBA" id="ARBA00023065"/>
    </source>
</evidence>
<dbReference type="PANTHER" id="PTHR33281">
    <property type="entry name" value="UPF0187 PROTEIN YNEE"/>
    <property type="match status" value="1"/>
</dbReference>
<reference evidence="9 10" key="1">
    <citation type="submission" date="2023-08" db="EMBL/GenBank/DDBJ databases">
        <title>Annotated Genome Sequence of Vanrija albida AlHP1.</title>
        <authorList>
            <person name="Herzog R."/>
        </authorList>
    </citation>
    <scope>NUCLEOTIDE SEQUENCE [LARGE SCALE GENOMIC DNA]</scope>
    <source>
        <strain evidence="9 10">AlHP1</strain>
    </source>
</reference>
<dbReference type="RefSeq" id="XP_069213125.1">
    <property type="nucleotide sequence ID" value="XM_069349581.1"/>
</dbReference>
<organism evidence="9 10">
    <name type="scientific">Vanrija albida</name>
    <dbReference type="NCBI Taxonomy" id="181172"/>
    <lineage>
        <taxon>Eukaryota</taxon>
        <taxon>Fungi</taxon>
        <taxon>Dikarya</taxon>
        <taxon>Basidiomycota</taxon>
        <taxon>Agaricomycotina</taxon>
        <taxon>Tremellomycetes</taxon>
        <taxon>Trichosporonales</taxon>
        <taxon>Trichosporonaceae</taxon>
        <taxon>Vanrija</taxon>
    </lineage>
</organism>
<evidence type="ECO:0000256" key="7">
    <source>
        <dbReference type="SAM" id="MobiDB-lite"/>
    </source>
</evidence>
<name>A0ABR3QEP7_9TREE</name>
<comment type="caution">
    <text evidence="9">The sequence shown here is derived from an EMBL/GenBank/DDBJ whole genome shotgun (WGS) entry which is preliminary data.</text>
</comment>
<keyword evidence="5" id="KW-0406">Ion transport</keyword>
<dbReference type="Pfam" id="PF25539">
    <property type="entry name" value="Bestrophin_2"/>
    <property type="match status" value="2"/>
</dbReference>
<accession>A0ABR3QEP7</accession>
<dbReference type="GeneID" id="95981974"/>
<dbReference type="Proteomes" id="UP001565368">
    <property type="component" value="Unassembled WGS sequence"/>
</dbReference>
<evidence type="ECO:0000313" key="9">
    <source>
        <dbReference type="EMBL" id="KAL1413181.1"/>
    </source>
</evidence>
<keyword evidence="10" id="KW-1185">Reference proteome</keyword>
<dbReference type="EMBL" id="JBBXJM010000001">
    <property type="protein sequence ID" value="KAL1413181.1"/>
    <property type="molecule type" value="Genomic_DNA"/>
</dbReference>
<keyword evidence="6 8" id="KW-0472">Membrane</keyword>
<protein>
    <submittedName>
        <fullName evidence="9">Uncharacterized protein</fullName>
    </submittedName>
</protein>
<evidence type="ECO:0000256" key="4">
    <source>
        <dbReference type="ARBA" id="ARBA00022989"/>
    </source>
</evidence>
<evidence type="ECO:0000313" key="10">
    <source>
        <dbReference type="Proteomes" id="UP001565368"/>
    </source>
</evidence>
<feature type="compositionally biased region" description="Polar residues" evidence="7">
    <location>
        <begin position="266"/>
        <end position="275"/>
    </location>
</feature>
<feature type="region of interest" description="Disordered" evidence="7">
    <location>
        <begin position="236"/>
        <end position="295"/>
    </location>
</feature>
<dbReference type="InterPro" id="IPR044669">
    <property type="entry name" value="YneE/VCCN1/2-like"/>
</dbReference>
<keyword evidence="4 8" id="KW-1133">Transmembrane helix</keyword>
<evidence type="ECO:0000256" key="8">
    <source>
        <dbReference type="SAM" id="Phobius"/>
    </source>
</evidence>